<dbReference type="InterPro" id="IPR050267">
    <property type="entry name" value="Anti-sigma-factor_SerPK"/>
</dbReference>
<organism evidence="3 4">
    <name type="scientific">Microbispora triticiradicis</name>
    <dbReference type="NCBI Taxonomy" id="2200763"/>
    <lineage>
        <taxon>Bacteria</taxon>
        <taxon>Bacillati</taxon>
        <taxon>Actinomycetota</taxon>
        <taxon>Actinomycetes</taxon>
        <taxon>Streptosporangiales</taxon>
        <taxon>Streptosporangiaceae</taxon>
        <taxon>Microbispora</taxon>
    </lineage>
</organism>
<dbReference type="InterPro" id="IPR036890">
    <property type="entry name" value="HATPase_C_sf"/>
</dbReference>
<dbReference type="EMBL" id="VANP01000001">
    <property type="protein sequence ID" value="TLP66525.1"/>
    <property type="molecule type" value="Genomic_DNA"/>
</dbReference>
<keyword evidence="1" id="KW-0723">Serine/threonine-protein kinase</keyword>
<comment type="caution">
    <text evidence="3">The sequence shown here is derived from an EMBL/GenBank/DDBJ whole genome shotgun (WGS) entry which is preliminary data.</text>
</comment>
<protein>
    <submittedName>
        <fullName evidence="3">ATP-binding protein</fullName>
    </submittedName>
</protein>
<dbReference type="Pfam" id="PF13581">
    <property type="entry name" value="HATPase_c_2"/>
    <property type="match status" value="1"/>
</dbReference>
<dbReference type="InterPro" id="IPR003594">
    <property type="entry name" value="HATPase_dom"/>
</dbReference>
<dbReference type="PANTHER" id="PTHR35526">
    <property type="entry name" value="ANTI-SIGMA-F FACTOR RSBW-RELATED"/>
    <property type="match status" value="1"/>
</dbReference>
<evidence type="ECO:0000313" key="4">
    <source>
        <dbReference type="Proteomes" id="UP000309033"/>
    </source>
</evidence>
<dbReference type="PANTHER" id="PTHR35526:SF3">
    <property type="entry name" value="ANTI-SIGMA-F FACTOR RSBW"/>
    <property type="match status" value="1"/>
</dbReference>
<keyword evidence="3" id="KW-0547">Nucleotide-binding</keyword>
<gene>
    <name evidence="3" type="ORF">FED44_03430</name>
</gene>
<proteinExistence type="predicted"/>
<evidence type="ECO:0000259" key="2">
    <source>
        <dbReference type="Pfam" id="PF13581"/>
    </source>
</evidence>
<sequence length="140" mass="14243">MTPATRTRAQALALPGEPESVSAARAFATGCLPAGCPRADDVALVVSELATNAVLHSRSGDDGGTFVVLIDVEPGAVAVAVADAGPALVPGMRPEGEDEHGRGLALVADLADAYEVTTTETGRTAWVRLDWDTTTTGVTS</sequence>
<feature type="domain" description="Histidine kinase/HSP90-like ATPase" evidence="2">
    <location>
        <begin position="15"/>
        <end position="128"/>
    </location>
</feature>
<keyword evidence="4" id="KW-1185">Reference proteome</keyword>
<dbReference type="Proteomes" id="UP000309033">
    <property type="component" value="Unassembled WGS sequence"/>
</dbReference>
<evidence type="ECO:0000256" key="1">
    <source>
        <dbReference type="ARBA" id="ARBA00022527"/>
    </source>
</evidence>
<dbReference type="OrthoDB" id="3430553at2"/>
<dbReference type="Gene3D" id="3.30.565.10">
    <property type="entry name" value="Histidine kinase-like ATPase, C-terminal domain"/>
    <property type="match status" value="1"/>
</dbReference>
<keyword evidence="1" id="KW-0418">Kinase</keyword>
<reference evidence="3" key="1">
    <citation type="submission" date="2019-05" db="EMBL/GenBank/DDBJ databases">
        <title>Isolation, diversity and antifungal activity of Actinobacteria from wheat.</title>
        <authorList>
            <person name="Yu B."/>
        </authorList>
    </citation>
    <scope>NUCLEOTIDE SEQUENCE [LARGE SCALE GENOMIC DNA]</scope>
    <source>
        <strain evidence="3">NEAU-HEGS1-5</strain>
    </source>
</reference>
<keyword evidence="3" id="KW-0067">ATP-binding</keyword>
<dbReference type="AlphaFoldDB" id="A0A5R8ZME6"/>
<keyword evidence="1" id="KW-0808">Transferase</keyword>
<evidence type="ECO:0000313" key="3">
    <source>
        <dbReference type="EMBL" id="TLP66525.1"/>
    </source>
</evidence>
<dbReference type="CDD" id="cd16936">
    <property type="entry name" value="HATPase_RsbW-like"/>
    <property type="match status" value="1"/>
</dbReference>
<dbReference type="SUPFAM" id="SSF55874">
    <property type="entry name" value="ATPase domain of HSP90 chaperone/DNA topoisomerase II/histidine kinase"/>
    <property type="match status" value="1"/>
</dbReference>
<dbReference type="GO" id="GO:0005524">
    <property type="term" value="F:ATP binding"/>
    <property type="evidence" value="ECO:0007669"/>
    <property type="project" value="UniProtKB-KW"/>
</dbReference>
<accession>A0A5R8ZME6</accession>
<name>A0A5R8ZME6_9ACTN</name>
<dbReference type="GO" id="GO:0004674">
    <property type="term" value="F:protein serine/threonine kinase activity"/>
    <property type="evidence" value="ECO:0007669"/>
    <property type="project" value="UniProtKB-KW"/>
</dbReference>